<feature type="domain" description="HTH araC/xylS-type" evidence="4">
    <location>
        <begin position="178"/>
        <end position="253"/>
    </location>
</feature>
<comment type="caution">
    <text evidence="5">The sequence shown here is derived from an EMBL/GenBank/DDBJ whole genome shotgun (WGS) entry which is preliminary data.</text>
</comment>
<evidence type="ECO:0000259" key="4">
    <source>
        <dbReference type="PROSITE" id="PS01124"/>
    </source>
</evidence>
<accession>A0A844G8N7</accession>
<proteinExistence type="predicted"/>
<organism evidence="5 6">
    <name type="scientific">Victivallis lenta</name>
    <dbReference type="NCBI Taxonomy" id="2606640"/>
    <lineage>
        <taxon>Bacteria</taxon>
        <taxon>Pseudomonadati</taxon>
        <taxon>Lentisphaerota</taxon>
        <taxon>Lentisphaeria</taxon>
        <taxon>Victivallales</taxon>
        <taxon>Victivallaceae</taxon>
        <taxon>Victivallis</taxon>
    </lineage>
</organism>
<dbReference type="PANTHER" id="PTHR43280">
    <property type="entry name" value="ARAC-FAMILY TRANSCRIPTIONAL REGULATOR"/>
    <property type="match status" value="1"/>
</dbReference>
<dbReference type="InterPro" id="IPR009057">
    <property type="entry name" value="Homeodomain-like_sf"/>
</dbReference>
<dbReference type="Pfam" id="PF12833">
    <property type="entry name" value="HTH_18"/>
    <property type="match status" value="1"/>
</dbReference>
<dbReference type="GO" id="GO:0003700">
    <property type="term" value="F:DNA-binding transcription factor activity"/>
    <property type="evidence" value="ECO:0007669"/>
    <property type="project" value="InterPro"/>
</dbReference>
<evidence type="ECO:0000313" key="5">
    <source>
        <dbReference type="EMBL" id="MST99304.1"/>
    </source>
</evidence>
<dbReference type="SMART" id="SM00342">
    <property type="entry name" value="HTH_ARAC"/>
    <property type="match status" value="1"/>
</dbReference>
<reference evidence="5 6" key="1">
    <citation type="submission" date="2019-08" db="EMBL/GenBank/DDBJ databases">
        <title>In-depth cultivation of the pig gut microbiome towards novel bacterial diversity and tailored functional studies.</title>
        <authorList>
            <person name="Wylensek D."/>
            <person name="Hitch T.C.A."/>
            <person name="Clavel T."/>
        </authorList>
    </citation>
    <scope>NUCLEOTIDE SEQUENCE [LARGE SCALE GENOMIC DNA]</scope>
    <source>
        <strain evidence="5 6">BBE-744-WT-12</strain>
    </source>
</reference>
<keyword evidence="6" id="KW-1185">Reference proteome</keyword>
<dbReference type="Proteomes" id="UP000435649">
    <property type="component" value="Unassembled WGS sequence"/>
</dbReference>
<dbReference type="PROSITE" id="PS01124">
    <property type="entry name" value="HTH_ARAC_FAMILY_2"/>
    <property type="match status" value="1"/>
</dbReference>
<evidence type="ECO:0000256" key="3">
    <source>
        <dbReference type="ARBA" id="ARBA00023163"/>
    </source>
</evidence>
<name>A0A844G8N7_9BACT</name>
<gene>
    <name evidence="5" type="ORF">FYJ85_19955</name>
</gene>
<dbReference type="RefSeq" id="WP_154420513.1">
    <property type="nucleotide sequence ID" value="NZ_CALXOB010000059.1"/>
</dbReference>
<sequence>MKKRQYNPQLALVYYFRAPTRYNFSPFAIQRNKLYVEILVSGAASYEGKVYRRGTVFCHTQGDMTLHDFPKNQPYRVLLLLFENYNRRKWNLPHIGQWRHLASLDSFVHDALEDFYLKTDSDLLSEYLFTSLRQNLLTVPDMTTDRRAELSREIFVVRDKLEHLDEDINWEEFSLIRAGYSPIYLRALFKAQFNISPYQYRLRYRIQTACRLLAESTLTIREISGETRFRNLETFYRAFKKQTGMTPAQYRQKNSLHS</sequence>
<dbReference type="InterPro" id="IPR018060">
    <property type="entry name" value="HTH_AraC"/>
</dbReference>
<keyword evidence="1" id="KW-0805">Transcription regulation</keyword>
<protein>
    <submittedName>
        <fullName evidence="5">Helix-turn-helix transcriptional regulator</fullName>
    </submittedName>
</protein>
<dbReference type="GO" id="GO:0043565">
    <property type="term" value="F:sequence-specific DNA binding"/>
    <property type="evidence" value="ECO:0007669"/>
    <property type="project" value="InterPro"/>
</dbReference>
<dbReference type="SUPFAM" id="SSF46689">
    <property type="entry name" value="Homeodomain-like"/>
    <property type="match status" value="1"/>
</dbReference>
<dbReference type="EMBL" id="VUNS01000033">
    <property type="protein sequence ID" value="MST99304.1"/>
    <property type="molecule type" value="Genomic_DNA"/>
</dbReference>
<dbReference type="Gene3D" id="1.10.10.60">
    <property type="entry name" value="Homeodomain-like"/>
    <property type="match status" value="2"/>
</dbReference>
<dbReference type="PANTHER" id="PTHR43280:SF2">
    <property type="entry name" value="HTH-TYPE TRANSCRIPTIONAL REGULATOR EXSA"/>
    <property type="match status" value="1"/>
</dbReference>
<evidence type="ECO:0000313" key="6">
    <source>
        <dbReference type="Proteomes" id="UP000435649"/>
    </source>
</evidence>
<dbReference type="AlphaFoldDB" id="A0A844G8N7"/>
<keyword evidence="2" id="KW-0238">DNA-binding</keyword>
<evidence type="ECO:0000256" key="1">
    <source>
        <dbReference type="ARBA" id="ARBA00023015"/>
    </source>
</evidence>
<keyword evidence="3" id="KW-0804">Transcription</keyword>
<evidence type="ECO:0000256" key="2">
    <source>
        <dbReference type="ARBA" id="ARBA00023125"/>
    </source>
</evidence>